<feature type="transmembrane region" description="Helical" evidence="5">
    <location>
        <begin position="268"/>
        <end position="290"/>
    </location>
</feature>
<dbReference type="Gene3D" id="1.20.1250.20">
    <property type="entry name" value="MFS general substrate transporter like domains"/>
    <property type="match status" value="1"/>
</dbReference>
<dbReference type="GO" id="GO:0022857">
    <property type="term" value="F:transmembrane transporter activity"/>
    <property type="evidence" value="ECO:0007669"/>
    <property type="project" value="InterPro"/>
</dbReference>
<keyword evidence="3 5" id="KW-1133">Transmembrane helix</keyword>
<dbReference type="PROSITE" id="PS50850">
    <property type="entry name" value="MFS"/>
    <property type="match status" value="1"/>
</dbReference>
<dbReference type="GO" id="GO:0016020">
    <property type="term" value="C:membrane"/>
    <property type="evidence" value="ECO:0007669"/>
    <property type="project" value="UniProtKB-SubCell"/>
</dbReference>
<keyword evidence="4 5" id="KW-0472">Membrane</keyword>
<proteinExistence type="predicted"/>
<dbReference type="EMBL" id="HBFQ01038006">
    <property type="protein sequence ID" value="CAD8852551.1"/>
    <property type="molecule type" value="Transcribed_RNA"/>
</dbReference>
<dbReference type="AlphaFoldDB" id="A0A7S1F911"/>
<accession>A0A7S1F911</accession>
<evidence type="ECO:0000256" key="4">
    <source>
        <dbReference type="ARBA" id="ARBA00023136"/>
    </source>
</evidence>
<organism evidence="7">
    <name type="scientific">Noctiluca scintillans</name>
    <name type="common">Sea sparkle</name>
    <name type="synonym">Red tide dinoflagellate</name>
    <dbReference type="NCBI Taxonomy" id="2966"/>
    <lineage>
        <taxon>Eukaryota</taxon>
        <taxon>Sar</taxon>
        <taxon>Alveolata</taxon>
        <taxon>Dinophyceae</taxon>
        <taxon>Noctilucales</taxon>
        <taxon>Noctilucaceae</taxon>
        <taxon>Noctiluca</taxon>
    </lineage>
</organism>
<evidence type="ECO:0000256" key="3">
    <source>
        <dbReference type="ARBA" id="ARBA00022989"/>
    </source>
</evidence>
<evidence type="ECO:0000256" key="1">
    <source>
        <dbReference type="ARBA" id="ARBA00004141"/>
    </source>
</evidence>
<feature type="transmembrane region" description="Helical" evidence="5">
    <location>
        <begin position="302"/>
        <end position="324"/>
    </location>
</feature>
<feature type="transmembrane region" description="Helical" evidence="5">
    <location>
        <begin position="216"/>
        <end position="239"/>
    </location>
</feature>
<evidence type="ECO:0000313" key="7">
    <source>
        <dbReference type="EMBL" id="CAD8852551.1"/>
    </source>
</evidence>
<feature type="transmembrane region" description="Helical" evidence="5">
    <location>
        <begin position="187"/>
        <end position="209"/>
    </location>
</feature>
<keyword evidence="2 5" id="KW-0812">Transmembrane</keyword>
<gene>
    <name evidence="7" type="ORF">NSCI0253_LOCUS26901</name>
</gene>
<feature type="transmembrane region" description="Helical" evidence="5">
    <location>
        <begin position="21"/>
        <end position="45"/>
    </location>
</feature>
<dbReference type="PANTHER" id="PTHR23507:SF1">
    <property type="entry name" value="FI18259P1-RELATED"/>
    <property type="match status" value="1"/>
</dbReference>
<dbReference type="InterPro" id="IPR020846">
    <property type="entry name" value="MFS_dom"/>
</dbReference>
<reference evidence="7" key="1">
    <citation type="submission" date="2021-01" db="EMBL/GenBank/DDBJ databases">
        <authorList>
            <person name="Corre E."/>
            <person name="Pelletier E."/>
            <person name="Niang G."/>
            <person name="Scheremetjew M."/>
            <person name="Finn R."/>
            <person name="Kale V."/>
            <person name="Holt S."/>
            <person name="Cochrane G."/>
            <person name="Meng A."/>
            <person name="Brown T."/>
            <person name="Cohen L."/>
        </authorList>
    </citation>
    <scope>NUCLEOTIDE SEQUENCE</scope>
</reference>
<name>A0A7S1F911_NOCSC</name>
<dbReference type="InterPro" id="IPR011701">
    <property type="entry name" value="MFS"/>
</dbReference>
<comment type="subcellular location">
    <subcellularLocation>
        <location evidence="1">Membrane</location>
        <topology evidence="1">Multi-pass membrane protein</topology>
    </subcellularLocation>
</comment>
<feature type="transmembrane region" description="Helical" evidence="5">
    <location>
        <begin position="336"/>
        <end position="353"/>
    </location>
</feature>
<sequence>MFHTMDGQCRRTSRIQRASKYGVFAGAPIWPVLLSQFLHFVSIGLSGPYYAEVLLCSPYSTGKVSHVDGGPIEPTEAEVMSRTQLLLSVANMGNAVFELVSSAVLGVICDRYGRWPVAVMTQVGQLVDFSVVGLCTKAILTQGFQIETIGASVVAARCVAGVCGNFRVPAMSCMADLSTPETASRNFGLLGAVVGVALIVGPLVAMLLLRLEHLRLVFLASATLNIVNILIISSCWPPAIQRPATSWREADPVYLVRSTVGRTPTLKIYGVMNFLDAFASSMFFGTMALFTKYRFGWTKSNIAPFFLCFGLLVPLQLGVVLPLLLKRFGEPVVLKFGYGLSCLAFFLFFLTGLTDRPELFMAVLFPFTLGFISNPTQTVMANREVEEWELGRLSGAYSILETSGKTIAPLTAALLLSNTLESALPSFVYLAAAIVLFPGVVLSFRIASVLQREKEADDVELTETNTGVT</sequence>
<feature type="transmembrane region" description="Helical" evidence="5">
    <location>
        <begin position="426"/>
        <end position="444"/>
    </location>
</feature>
<dbReference type="Pfam" id="PF07690">
    <property type="entry name" value="MFS_1"/>
    <property type="match status" value="1"/>
</dbReference>
<protein>
    <recommendedName>
        <fullName evidence="6">Major facilitator superfamily (MFS) profile domain-containing protein</fullName>
    </recommendedName>
</protein>
<evidence type="ECO:0000256" key="2">
    <source>
        <dbReference type="ARBA" id="ARBA00022692"/>
    </source>
</evidence>
<feature type="domain" description="Major facilitator superfamily (MFS) profile" evidence="6">
    <location>
        <begin position="28"/>
        <end position="451"/>
    </location>
</feature>
<evidence type="ECO:0000256" key="5">
    <source>
        <dbReference type="SAM" id="Phobius"/>
    </source>
</evidence>
<dbReference type="PANTHER" id="PTHR23507">
    <property type="entry name" value="ZGC:174356"/>
    <property type="match status" value="1"/>
</dbReference>
<dbReference type="InterPro" id="IPR036259">
    <property type="entry name" value="MFS_trans_sf"/>
</dbReference>
<evidence type="ECO:0000259" key="6">
    <source>
        <dbReference type="PROSITE" id="PS50850"/>
    </source>
</evidence>
<dbReference type="SUPFAM" id="SSF103473">
    <property type="entry name" value="MFS general substrate transporter"/>
    <property type="match status" value="1"/>
</dbReference>